<gene>
    <name evidence="2" type="ORF">A2930_00995</name>
</gene>
<evidence type="ECO:0000313" key="3">
    <source>
        <dbReference type="Proteomes" id="UP000178114"/>
    </source>
</evidence>
<keyword evidence="1" id="KW-0812">Transmembrane</keyword>
<evidence type="ECO:0000256" key="1">
    <source>
        <dbReference type="SAM" id="Phobius"/>
    </source>
</evidence>
<organism evidence="2 3">
    <name type="scientific">Candidatus Giovannonibacteria bacterium RIFCSPLOWO2_01_FULL_45_34</name>
    <dbReference type="NCBI Taxonomy" id="1798351"/>
    <lineage>
        <taxon>Bacteria</taxon>
        <taxon>Candidatus Giovannoniibacteriota</taxon>
    </lineage>
</organism>
<evidence type="ECO:0000313" key="2">
    <source>
        <dbReference type="EMBL" id="OGF80874.1"/>
    </source>
</evidence>
<feature type="transmembrane region" description="Helical" evidence="1">
    <location>
        <begin position="36"/>
        <end position="57"/>
    </location>
</feature>
<feature type="transmembrane region" description="Helical" evidence="1">
    <location>
        <begin position="63"/>
        <end position="84"/>
    </location>
</feature>
<comment type="caution">
    <text evidence="2">The sequence shown here is derived from an EMBL/GenBank/DDBJ whole genome shotgun (WGS) entry which is preliminary data.</text>
</comment>
<keyword evidence="1" id="KW-1133">Transmembrane helix</keyword>
<accession>A0A1F5WYZ7</accession>
<sequence length="88" mass="10112">MRALLIWSFVWWSGYVFTWLCLKYRFFTDSDTNRLAFGMPAGIAGGALCDIFLYGFFTQNIVLASLLVTSFIGSFLFLWVRALIRGHL</sequence>
<dbReference type="EMBL" id="MFID01000025">
    <property type="protein sequence ID" value="OGF80874.1"/>
    <property type="molecule type" value="Genomic_DNA"/>
</dbReference>
<name>A0A1F5WYZ7_9BACT</name>
<dbReference type="Proteomes" id="UP000178114">
    <property type="component" value="Unassembled WGS sequence"/>
</dbReference>
<feature type="transmembrane region" description="Helical" evidence="1">
    <location>
        <begin position="6"/>
        <end position="24"/>
    </location>
</feature>
<dbReference type="STRING" id="1798351.A2930_00995"/>
<dbReference type="AlphaFoldDB" id="A0A1F5WYZ7"/>
<reference evidence="2 3" key="1">
    <citation type="journal article" date="2016" name="Nat. Commun.">
        <title>Thousands of microbial genomes shed light on interconnected biogeochemical processes in an aquifer system.</title>
        <authorList>
            <person name="Anantharaman K."/>
            <person name="Brown C.T."/>
            <person name="Hug L.A."/>
            <person name="Sharon I."/>
            <person name="Castelle C.J."/>
            <person name="Probst A.J."/>
            <person name="Thomas B.C."/>
            <person name="Singh A."/>
            <person name="Wilkins M.J."/>
            <person name="Karaoz U."/>
            <person name="Brodie E.L."/>
            <person name="Williams K.H."/>
            <person name="Hubbard S.S."/>
            <person name="Banfield J.F."/>
        </authorList>
    </citation>
    <scope>NUCLEOTIDE SEQUENCE [LARGE SCALE GENOMIC DNA]</scope>
</reference>
<protein>
    <submittedName>
        <fullName evidence="2">Uncharacterized protein</fullName>
    </submittedName>
</protein>
<proteinExistence type="predicted"/>
<keyword evidence="1" id="KW-0472">Membrane</keyword>